<evidence type="ECO:0000313" key="2">
    <source>
        <dbReference type="Proteomes" id="UP001603857"/>
    </source>
</evidence>
<reference evidence="1 2" key="1">
    <citation type="submission" date="2024-08" db="EMBL/GenBank/DDBJ databases">
        <title>Insights into the chromosomal genome structure of Flemingia macrophylla.</title>
        <authorList>
            <person name="Ding Y."/>
            <person name="Zhao Y."/>
            <person name="Bi W."/>
            <person name="Wu M."/>
            <person name="Zhao G."/>
            <person name="Gong Y."/>
            <person name="Li W."/>
            <person name="Zhang P."/>
        </authorList>
    </citation>
    <scope>NUCLEOTIDE SEQUENCE [LARGE SCALE GENOMIC DNA]</scope>
    <source>
        <strain evidence="1">DYQJB</strain>
        <tissue evidence="1">Leaf</tissue>
    </source>
</reference>
<evidence type="ECO:0000313" key="1">
    <source>
        <dbReference type="EMBL" id="KAL2347334.1"/>
    </source>
</evidence>
<comment type="caution">
    <text evidence="1">The sequence shown here is derived from an EMBL/GenBank/DDBJ whole genome shotgun (WGS) entry which is preliminary data.</text>
</comment>
<dbReference type="EMBL" id="JBGMDY010000001">
    <property type="protein sequence ID" value="KAL2347334.1"/>
    <property type="molecule type" value="Genomic_DNA"/>
</dbReference>
<keyword evidence="2" id="KW-1185">Reference proteome</keyword>
<protein>
    <submittedName>
        <fullName evidence="1">Uncharacterized protein</fullName>
    </submittedName>
</protein>
<dbReference type="AlphaFoldDB" id="A0ABD1NGU3"/>
<proteinExistence type="predicted"/>
<sequence length="77" mass="8900">MTHEPQVSVRYYTCGDAMQTHDFLDEKIRDVSCIVCLVAWYEMGRLRKLVHKNKNIIFATLETRKSQDKVNGNISPG</sequence>
<accession>A0ABD1NGU3</accession>
<dbReference type="Proteomes" id="UP001603857">
    <property type="component" value="Unassembled WGS sequence"/>
</dbReference>
<name>A0ABD1NGU3_9FABA</name>
<gene>
    <name evidence="1" type="ORF">Fmac_001334</name>
</gene>
<organism evidence="1 2">
    <name type="scientific">Flemingia macrophylla</name>
    <dbReference type="NCBI Taxonomy" id="520843"/>
    <lineage>
        <taxon>Eukaryota</taxon>
        <taxon>Viridiplantae</taxon>
        <taxon>Streptophyta</taxon>
        <taxon>Embryophyta</taxon>
        <taxon>Tracheophyta</taxon>
        <taxon>Spermatophyta</taxon>
        <taxon>Magnoliopsida</taxon>
        <taxon>eudicotyledons</taxon>
        <taxon>Gunneridae</taxon>
        <taxon>Pentapetalae</taxon>
        <taxon>rosids</taxon>
        <taxon>fabids</taxon>
        <taxon>Fabales</taxon>
        <taxon>Fabaceae</taxon>
        <taxon>Papilionoideae</taxon>
        <taxon>50 kb inversion clade</taxon>
        <taxon>NPAAA clade</taxon>
        <taxon>indigoferoid/millettioid clade</taxon>
        <taxon>Phaseoleae</taxon>
        <taxon>Flemingia</taxon>
    </lineage>
</organism>